<dbReference type="SUPFAM" id="SSF53335">
    <property type="entry name" value="S-adenosyl-L-methionine-dependent methyltransferases"/>
    <property type="match status" value="1"/>
</dbReference>
<dbReference type="PANTHER" id="PTHR40036">
    <property type="entry name" value="MACROCIN O-METHYLTRANSFERASE"/>
    <property type="match status" value="1"/>
</dbReference>
<proteinExistence type="predicted"/>
<evidence type="ECO:0000313" key="2">
    <source>
        <dbReference type="Proteomes" id="UP000323886"/>
    </source>
</evidence>
<evidence type="ECO:0000313" key="1">
    <source>
        <dbReference type="EMBL" id="KAA5597155.1"/>
    </source>
</evidence>
<dbReference type="Proteomes" id="UP000323886">
    <property type="component" value="Unassembled WGS sequence"/>
</dbReference>
<gene>
    <name evidence="1" type="ORF">F1193_15025</name>
</gene>
<keyword evidence="1" id="KW-0489">Methyltransferase</keyword>
<dbReference type="Pfam" id="PF05711">
    <property type="entry name" value="TylF"/>
    <property type="match status" value="1"/>
</dbReference>
<dbReference type="GO" id="GO:0032259">
    <property type="term" value="P:methylation"/>
    <property type="evidence" value="ECO:0007669"/>
    <property type="project" value="UniProtKB-KW"/>
</dbReference>
<protein>
    <submittedName>
        <fullName evidence="1">Methyltransferase</fullName>
    </submittedName>
</protein>
<comment type="caution">
    <text evidence="1">The sequence shown here is derived from an EMBL/GenBank/DDBJ whole genome shotgun (WGS) entry which is preliminary data.</text>
</comment>
<keyword evidence="1" id="KW-0808">Transferase</keyword>
<accession>A0A5M6HMW1</accession>
<dbReference type="PANTHER" id="PTHR40036:SF1">
    <property type="entry name" value="MACROCIN O-METHYLTRANSFERASE"/>
    <property type="match status" value="1"/>
</dbReference>
<dbReference type="AlphaFoldDB" id="A0A5M6HMW1"/>
<dbReference type="OrthoDB" id="9811332at2"/>
<dbReference type="InterPro" id="IPR008884">
    <property type="entry name" value="TylF_MeTrfase"/>
</dbReference>
<dbReference type="Gene3D" id="3.40.50.150">
    <property type="entry name" value="Vaccinia Virus protein VP39"/>
    <property type="match status" value="1"/>
</dbReference>
<dbReference type="EMBL" id="VWPL01000038">
    <property type="protein sequence ID" value="KAA5597155.1"/>
    <property type="molecule type" value="Genomic_DNA"/>
</dbReference>
<name>A0A5M6HMW1_9HYPH</name>
<sequence>MRTIPPSSSGRSRGKCSWSFARTACVLADRAFQDDGMELEIHPLRPLVAQLKNAVGPPKNKKHEMLQLAFPTTTSWKVEGEYFEFGVFRGRAMIHTYRMARRCGRPTRFFAFDSFEGLPASAETGEKLQERQYACSQEQFLDNLKRAGVDISTVHCVKGVFDQSLTPRLQRDLAPSKSAIVWVDCDLYESTVPVLDFIVPFLQTGSIICFDDWFGFGGHPLKGEIRATNEWLARNPLIRLTHYRDFGVSGRSFVVHVSETAPS</sequence>
<dbReference type="InterPro" id="IPR029063">
    <property type="entry name" value="SAM-dependent_MTases_sf"/>
</dbReference>
<reference evidence="1 2" key="1">
    <citation type="submission" date="2019-09" db="EMBL/GenBank/DDBJ databases">
        <title>Draft Whole-Genome sequence of Blastochloris sulfoviridis DSM 729.</title>
        <authorList>
            <person name="Meyer T.E."/>
            <person name="Kyndt J.A."/>
        </authorList>
    </citation>
    <scope>NUCLEOTIDE SEQUENCE [LARGE SCALE GENOMIC DNA]</scope>
    <source>
        <strain evidence="1 2">DSM 729</strain>
    </source>
</reference>
<dbReference type="GO" id="GO:0008168">
    <property type="term" value="F:methyltransferase activity"/>
    <property type="evidence" value="ECO:0007669"/>
    <property type="project" value="UniProtKB-KW"/>
</dbReference>
<keyword evidence="2" id="KW-1185">Reference proteome</keyword>
<organism evidence="1 2">
    <name type="scientific">Blastochloris sulfoviridis</name>
    <dbReference type="NCBI Taxonomy" id="50712"/>
    <lineage>
        <taxon>Bacteria</taxon>
        <taxon>Pseudomonadati</taxon>
        <taxon>Pseudomonadota</taxon>
        <taxon>Alphaproteobacteria</taxon>
        <taxon>Hyphomicrobiales</taxon>
        <taxon>Blastochloridaceae</taxon>
        <taxon>Blastochloris</taxon>
    </lineage>
</organism>